<dbReference type="SUPFAM" id="SSF55729">
    <property type="entry name" value="Acyl-CoA N-acyltransferases (Nat)"/>
    <property type="match status" value="1"/>
</dbReference>
<dbReference type="InterPro" id="IPR016181">
    <property type="entry name" value="Acyl_CoA_acyltransferase"/>
</dbReference>
<dbReference type="InterPro" id="IPR000182">
    <property type="entry name" value="GNAT_dom"/>
</dbReference>
<sequence>MVEASDMRSVPANLPLVRRLEAVSFRAWPASSVLYDGSWQIRLTGSHPSKRINCVVPLDPSDYGNCAQRLEKARKRFEDFGRPLIVRETTLMPPQLRAHMFDDGWTVFEEVDVMTSDLASAELPETMAHLPSHDIGRFVEASLKVSGDDPSLRSAIAEIVSSIKPTLGLFTKEEVEGEPQATVICVQDNDLAGILSLEVAASIRRQGTATQILTSALRWARISGAKTAWLQVVSTNVPAVALYEKFGFSTAYTYRYWRKDAA</sequence>
<dbReference type="AlphaFoldDB" id="A0A081CTL7"/>
<dbReference type="PROSITE" id="PS51186">
    <property type="entry name" value="GNAT"/>
    <property type="match status" value="1"/>
</dbReference>
<evidence type="ECO:0000259" key="3">
    <source>
        <dbReference type="PROSITE" id="PS51186"/>
    </source>
</evidence>
<gene>
    <name evidence="4" type="ORF">RRU01S_07_05420</name>
</gene>
<name>A0A081CTL7_9HYPH</name>
<reference evidence="4 5" key="1">
    <citation type="submission" date="2014-08" db="EMBL/GenBank/DDBJ databases">
        <title>Whole genome shotgun sequence of Rhizobium rubi NBRC 13261.</title>
        <authorList>
            <person name="Katano-Makiyama Y."/>
            <person name="Hosoyama A."/>
            <person name="Hashimoto M."/>
            <person name="Hosoyama Y."/>
            <person name="Noguchi M."/>
            <person name="Tsuchikane K."/>
            <person name="Uohara A."/>
            <person name="Ohji S."/>
            <person name="Ichikawa N."/>
            <person name="Kimura A."/>
            <person name="Yamazoe A."/>
            <person name="Fujita N."/>
        </authorList>
    </citation>
    <scope>NUCLEOTIDE SEQUENCE [LARGE SCALE GENOMIC DNA]</scope>
    <source>
        <strain evidence="4 5">NBRC 13261</strain>
    </source>
</reference>
<keyword evidence="2" id="KW-0012">Acyltransferase</keyword>
<evidence type="ECO:0000256" key="1">
    <source>
        <dbReference type="ARBA" id="ARBA00022679"/>
    </source>
</evidence>
<dbReference type="PANTHER" id="PTHR43420:SF12">
    <property type="entry name" value="N-ACETYLTRANSFERASE DOMAIN-CONTAINING PROTEIN"/>
    <property type="match status" value="1"/>
</dbReference>
<evidence type="ECO:0000313" key="4">
    <source>
        <dbReference type="EMBL" id="GAK70013.1"/>
    </source>
</evidence>
<dbReference type="InterPro" id="IPR050680">
    <property type="entry name" value="YpeA/RimI_acetyltransf"/>
</dbReference>
<dbReference type="Proteomes" id="UP000028701">
    <property type="component" value="Unassembled WGS sequence"/>
</dbReference>
<evidence type="ECO:0000256" key="2">
    <source>
        <dbReference type="ARBA" id="ARBA00023315"/>
    </source>
</evidence>
<protein>
    <submittedName>
        <fullName evidence="4">Putative acetyltransferase</fullName>
    </submittedName>
</protein>
<dbReference type="InterPro" id="IPR056935">
    <property type="entry name" value="Rv0428c-like_C"/>
</dbReference>
<keyword evidence="1 4" id="KW-0808">Transferase</keyword>
<proteinExistence type="predicted"/>
<accession>A0A081CTL7</accession>
<comment type="caution">
    <text evidence="4">The sequence shown here is derived from an EMBL/GenBank/DDBJ whole genome shotgun (WGS) entry which is preliminary data.</text>
</comment>
<dbReference type="PANTHER" id="PTHR43420">
    <property type="entry name" value="ACETYLTRANSFERASE"/>
    <property type="match status" value="1"/>
</dbReference>
<dbReference type="CDD" id="cd04301">
    <property type="entry name" value="NAT_SF"/>
    <property type="match status" value="1"/>
</dbReference>
<dbReference type="eggNOG" id="COG0456">
    <property type="taxonomic scope" value="Bacteria"/>
</dbReference>
<dbReference type="GO" id="GO:0016747">
    <property type="term" value="F:acyltransferase activity, transferring groups other than amino-acyl groups"/>
    <property type="evidence" value="ECO:0007669"/>
    <property type="project" value="InterPro"/>
</dbReference>
<feature type="domain" description="N-acetyltransferase" evidence="3">
    <location>
        <begin position="125"/>
        <end position="262"/>
    </location>
</feature>
<organism evidence="4 5">
    <name type="scientific">Agrobacterium rubi TR3 = NBRC 13261</name>
    <dbReference type="NCBI Taxonomy" id="1368415"/>
    <lineage>
        <taxon>Bacteria</taxon>
        <taxon>Pseudomonadati</taxon>
        <taxon>Pseudomonadota</taxon>
        <taxon>Alphaproteobacteria</taxon>
        <taxon>Hyphomicrobiales</taxon>
        <taxon>Rhizobiaceae</taxon>
        <taxon>Rhizobium/Agrobacterium group</taxon>
        <taxon>Agrobacterium</taxon>
    </lineage>
</organism>
<dbReference type="EMBL" id="BBJU01000007">
    <property type="protein sequence ID" value="GAK70013.1"/>
    <property type="molecule type" value="Genomic_DNA"/>
</dbReference>
<dbReference type="Pfam" id="PF24553">
    <property type="entry name" value="Rv0428c_C"/>
    <property type="match status" value="1"/>
</dbReference>
<evidence type="ECO:0000313" key="5">
    <source>
        <dbReference type="Proteomes" id="UP000028701"/>
    </source>
</evidence>
<dbReference type="Gene3D" id="3.40.630.30">
    <property type="match status" value="1"/>
</dbReference>